<feature type="transmembrane region" description="Helical" evidence="2">
    <location>
        <begin position="38"/>
        <end position="55"/>
    </location>
</feature>
<evidence type="ECO:0000256" key="1">
    <source>
        <dbReference type="SAM" id="MobiDB-lite"/>
    </source>
</evidence>
<feature type="transmembrane region" description="Helical" evidence="2">
    <location>
        <begin position="141"/>
        <end position="164"/>
    </location>
</feature>
<dbReference type="VEuPathDB" id="MicrosporidiaDB:HERIO_1623"/>
<dbReference type="EMBL" id="LVKB01000088">
    <property type="protein sequence ID" value="ORD96454.1"/>
    <property type="molecule type" value="Genomic_DNA"/>
</dbReference>
<proteinExistence type="predicted"/>
<dbReference type="Proteomes" id="UP000192356">
    <property type="component" value="Unassembled WGS sequence"/>
</dbReference>
<keyword evidence="2" id="KW-0812">Transmembrane</keyword>
<keyword evidence="2" id="KW-1133">Transmembrane helix</keyword>
<accession>A0A1X0Q9T7</accession>
<feature type="compositionally biased region" description="Basic and acidic residues" evidence="1">
    <location>
        <begin position="216"/>
        <end position="239"/>
    </location>
</feature>
<evidence type="ECO:0000313" key="4">
    <source>
        <dbReference type="Proteomes" id="UP000192356"/>
    </source>
</evidence>
<keyword evidence="2" id="KW-0472">Membrane</keyword>
<dbReference type="VEuPathDB" id="MicrosporidiaDB:A0H76_1828"/>
<sequence>MMNEKCIQKLIKFNPLLATLSTMFETFTMIDKGAYPQFNYLILPAITMKFLPALISNCAYRKFKITFESVYTFLGGLMLGILFYRKRHLINYFSDVVYLLRVTSMYSLFYSMDQTSEICTCFFIRELTNIYIRKILFKKKAVIRSIEALDMLIVSVSFFIARYYELEFKYLLGALLAIPITRKILNFYLKRRVSITAVDTQVENKSLESENENEFSESRESLSPKKETPVTKNEVDHQRRANKFFS</sequence>
<evidence type="ECO:0000256" key="2">
    <source>
        <dbReference type="SAM" id="Phobius"/>
    </source>
</evidence>
<evidence type="ECO:0000313" key="3">
    <source>
        <dbReference type="EMBL" id="ORD96454.1"/>
    </source>
</evidence>
<name>A0A1X0Q9T7_9MICR</name>
<dbReference type="AlphaFoldDB" id="A0A1X0Q9T7"/>
<feature type="region of interest" description="Disordered" evidence="1">
    <location>
        <begin position="207"/>
        <end position="246"/>
    </location>
</feature>
<comment type="caution">
    <text evidence="3">The sequence shown here is derived from an EMBL/GenBank/DDBJ whole genome shotgun (WGS) entry which is preliminary data.</text>
</comment>
<reference evidence="3 4" key="1">
    <citation type="journal article" date="2017" name="Environ. Microbiol.">
        <title>Decay of the glycolytic pathway and adaptation to intranuclear parasitism within Enterocytozoonidae microsporidia.</title>
        <authorList>
            <person name="Wiredu Boakye D."/>
            <person name="Jaroenlak P."/>
            <person name="Prachumwat A."/>
            <person name="Williams T.A."/>
            <person name="Bateman K.S."/>
            <person name="Itsathitphaisarn O."/>
            <person name="Sritunyalucksana K."/>
            <person name="Paszkiewicz K.H."/>
            <person name="Moore K.A."/>
            <person name="Stentiford G.D."/>
            <person name="Williams B.A."/>
        </authorList>
    </citation>
    <scope>NUCLEOTIDE SEQUENCE [LARGE SCALE GENOMIC DNA]</scope>
    <source>
        <strain evidence="3 4">GB1</strain>
    </source>
</reference>
<organism evidence="3 4">
    <name type="scientific">Hepatospora eriocheir</name>
    <dbReference type="NCBI Taxonomy" id="1081669"/>
    <lineage>
        <taxon>Eukaryota</taxon>
        <taxon>Fungi</taxon>
        <taxon>Fungi incertae sedis</taxon>
        <taxon>Microsporidia</taxon>
        <taxon>Hepatosporidae</taxon>
        <taxon>Hepatospora</taxon>
    </lineage>
</organism>
<keyword evidence="4" id="KW-1185">Reference proteome</keyword>
<gene>
    <name evidence="3" type="ORF">HERIO_1623</name>
</gene>
<feature type="transmembrane region" description="Helical" evidence="2">
    <location>
        <begin position="170"/>
        <end position="189"/>
    </location>
</feature>
<feature type="transmembrane region" description="Helical" evidence="2">
    <location>
        <begin position="67"/>
        <end position="84"/>
    </location>
</feature>
<protein>
    <submittedName>
        <fullName evidence="3">Uncharacterized protein</fullName>
    </submittedName>
</protein>